<dbReference type="AlphaFoldDB" id="A0A2G9IBQ1"/>
<accession>A0A2G9IBQ1</accession>
<feature type="compositionally biased region" description="Basic and acidic residues" evidence="1">
    <location>
        <begin position="707"/>
        <end position="716"/>
    </location>
</feature>
<evidence type="ECO:0000256" key="1">
    <source>
        <dbReference type="SAM" id="MobiDB-lite"/>
    </source>
</evidence>
<gene>
    <name evidence="2" type="ORF">CDL12_00079</name>
</gene>
<keyword evidence="3" id="KW-1185">Reference proteome</keyword>
<dbReference type="OrthoDB" id="1939758at2759"/>
<sequence length="812" mass="89794">MISKDSVLSWSSGTTWVVAYGSLEDSVTVEASNCPIAESDPEATTRKSPLVLKPRGPDSGPCEIKIHFQKKYEISQIYVRSTARAYEVHYAHSSHSRNEYLCTVWCGAAERDEKLLQINCTDDVAVEHGESLVRELTEENVTREESVGRTEDDRVKIKVPEVARSSVSDKISTDQDLYEATAQISNADPCSLLTIRLLALQDKGRVYVDKVCVFVHPMESTDSGKEAVLTGYSAQRSKSDVNQIQDKHPSGKVLKDDYMETGSIRIGEKTENGSTTTDEKTENGSTRIGEKAENSSMRFDEKKENGSTRIDEKIETRSGRIDEIDVGLEINQIHQQYVKPKELDKDTTESATLEQPHLEKKYVEPLNINDMPPGHLGRALEQLISRVSRVEDICLRFEEKLLKPIETIEARLQQVEHQLEKLVKNSQFSASAFSCSESNSSSFYNDRNDHPPCGPSELGKKDVSCNNSPELSCDAKFHASLFLSAPDISCGKDEETDDCDSILLKHFTCINLPKLSHDANIHPGLVSSAPEFSCGEDEETEDYDSILLKHFTCINLPKLSHDANIHPNLVSSAPEFSCGEDEEGNNDSQPLKDSPCVEPKTTFSVDDALAAALYGIMSTTRIHPSEQIQTTSGVSSEVDYEYQYDEHAESCQIKTQELPAAEDGIRKSSQHSQVFTANAPDCTPEETGNAEHLNHTESSFDKSSVIKNKDTDHDNDMVPPSYQNKSISASMDPCDLGENGTAHDFVSAYNAGVAADSVEVSGTSSSNGHLTVMYSYFDGETSHNHVEISNAWWQSGIDVGMPHRRTFTSNVA</sequence>
<reference evidence="3" key="1">
    <citation type="journal article" date="2018" name="Gigascience">
        <title>Genome assembly of the Pink Ipe (Handroanthus impetiginosus, Bignoniaceae), a highly valued, ecologically keystone Neotropical timber forest tree.</title>
        <authorList>
            <person name="Silva-Junior O.B."/>
            <person name="Grattapaglia D."/>
            <person name="Novaes E."/>
            <person name="Collevatti R.G."/>
        </authorList>
    </citation>
    <scope>NUCLEOTIDE SEQUENCE [LARGE SCALE GENOMIC DNA]</scope>
    <source>
        <strain evidence="3">cv. UFG-1</strain>
    </source>
</reference>
<dbReference type="PANTHER" id="PTHR37261:SF1">
    <property type="entry name" value="40S RIBOSOMAL PROTEIN S27"/>
    <property type="match status" value="1"/>
</dbReference>
<feature type="compositionally biased region" description="Basic and acidic residues" evidence="1">
    <location>
        <begin position="266"/>
        <end position="308"/>
    </location>
</feature>
<proteinExistence type="predicted"/>
<comment type="caution">
    <text evidence="2">The sequence shown here is derived from an EMBL/GenBank/DDBJ whole genome shotgun (WGS) entry which is preliminary data.</text>
</comment>
<dbReference type="PANTHER" id="PTHR37261">
    <property type="entry name" value="40S RIBOSOMAL PROTEIN S27"/>
    <property type="match status" value="1"/>
</dbReference>
<feature type="region of interest" description="Disordered" evidence="1">
    <location>
        <begin position="37"/>
        <end position="56"/>
    </location>
</feature>
<feature type="region of interest" description="Disordered" evidence="1">
    <location>
        <begin position="574"/>
        <end position="598"/>
    </location>
</feature>
<name>A0A2G9IBQ1_9LAMI</name>
<evidence type="ECO:0000313" key="2">
    <source>
        <dbReference type="EMBL" id="PIN27163.1"/>
    </source>
</evidence>
<feature type="region of interest" description="Disordered" evidence="1">
    <location>
        <begin position="264"/>
        <end position="308"/>
    </location>
</feature>
<feature type="region of interest" description="Disordered" evidence="1">
    <location>
        <begin position="679"/>
        <end position="719"/>
    </location>
</feature>
<organism evidence="2 3">
    <name type="scientific">Handroanthus impetiginosus</name>
    <dbReference type="NCBI Taxonomy" id="429701"/>
    <lineage>
        <taxon>Eukaryota</taxon>
        <taxon>Viridiplantae</taxon>
        <taxon>Streptophyta</taxon>
        <taxon>Embryophyta</taxon>
        <taxon>Tracheophyta</taxon>
        <taxon>Spermatophyta</taxon>
        <taxon>Magnoliopsida</taxon>
        <taxon>eudicotyledons</taxon>
        <taxon>Gunneridae</taxon>
        <taxon>Pentapetalae</taxon>
        <taxon>asterids</taxon>
        <taxon>lamiids</taxon>
        <taxon>Lamiales</taxon>
        <taxon>Bignoniaceae</taxon>
        <taxon>Crescentiina</taxon>
        <taxon>Tabebuia alliance</taxon>
        <taxon>Handroanthus</taxon>
    </lineage>
</organism>
<dbReference type="Proteomes" id="UP000231279">
    <property type="component" value="Unassembled WGS sequence"/>
</dbReference>
<dbReference type="STRING" id="429701.A0A2G9IBQ1"/>
<evidence type="ECO:0000313" key="3">
    <source>
        <dbReference type="Proteomes" id="UP000231279"/>
    </source>
</evidence>
<dbReference type="EMBL" id="NKXS01000006">
    <property type="protein sequence ID" value="PIN27163.1"/>
    <property type="molecule type" value="Genomic_DNA"/>
</dbReference>
<protein>
    <submittedName>
        <fullName evidence="2">Uncharacterized protein</fullName>
    </submittedName>
</protein>